<sequence>SKPLNDCLSSGATNINLTAPSVPALLEDHSSPPRACEVQEEKAVPKEAGSGLVGVVVGNGENPPVYPTYPYCTVSALIS</sequence>
<evidence type="ECO:0000313" key="1">
    <source>
        <dbReference type="EMBL" id="TRZ17396.1"/>
    </source>
</evidence>
<organism evidence="1 2">
    <name type="scientific">Zosterops borbonicus</name>
    <dbReference type="NCBI Taxonomy" id="364589"/>
    <lineage>
        <taxon>Eukaryota</taxon>
        <taxon>Metazoa</taxon>
        <taxon>Chordata</taxon>
        <taxon>Craniata</taxon>
        <taxon>Vertebrata</taxon>
        <taxon>Euteleostomi</taxon>
        <taxon>Archelosauria</taxon>
        <taxon>Archosauria</taxon>
        <taxon>Dinosauria</taxon>
        <taxon>Saurischia</taxon>
        <taxon>Theropoda</taxon>
        <taxon>Coelurosauria</taxon>
        <taxon>Aves</taxon>
        <taxon>Neognathae</taxon>
        <taxon>Neoaves</taxon>
        <taxon>Telluraves</taxon>
        <taxon>Australaves</taxon>
        <taxon>Passeriformes</taxon>
        <taxon>Sylvioidea</taxon>
        <taxon>Zosteropidae</taxon>
        <taxon>Zosterops</taxon>
    </lineage>
</organism>
<dbReference type="EMBL" id="SWJQ01000269">
    <property type="protein sequence ID" value="TRZ17396.1"/>
    <property type="molecule type" value="Genomic_DNA"/>
</dbReference>
<proteinExistence type="predicted"/>
<comment type="caution">
    <text evidence="1">The sequence shown here is derived from an EMBL/GenBank/DDBJ whole genome shotgun (WGS) entry which is preliminary data.</text>
</comment>
<evidence type="ECO:0000313" key="2">
    <source>
        <dbReference type="Proteomes" id="UP000796761"/>
    </source>
</evidence>
<dbReference type="Proteomes" id="UP000796761">
    <property type="component" value="Unassembled WGS sequence"/>
</dbReference>
<protein>
    <submittedName>
        <fullName evidence="1">Uncharacterized protein</fullName>
    </submittedName>
</protein>
<accession>A0A8K1GG80</accession>
<feature type="non-terminal residue" evidence="1">
    <location>
        <position position="1"/>
    </location>
</feature>
<keyword evidence="2" id="KW-1185">Reference proteome</keyword>
<name>A0A8K1GG80_9PASS</name>
<reference evidence="1" key="1">
    <citation type="submission" date="2019-04" db="EMBL/GenBank/DDBJ databases">
        <title>Genome assembly of Zosterops borbonicus 15179.</title>
        <authorList>
            <person name="Leroy T."/>
            <person name="Anselmetti Y."/>
            <person name="Tilak M.-K."/>
            <person name="Nabholz B."/>
        </authorList>
    </citation>
    <scope>NUCLEOTIDE SEQUENCE</scope>
    <source>
        <strain evidence="1">HGM_15179</strain>
        <tissue evidence="1">Muscle</tissue>
    </source>
</reference>
<gene>
    <name evidence="1" type="ORF">HGM15179_009699</name>
</gene>
<dbReference type="AlphaFoldDB" id="A0A8K1GG80"/>